<proteinExistence type="evidence at transcript level"/>
<dbReference type="PANTHER" id="PTHR33085">
    <property type="entry name" value="OS12G0113100 PROTEIN-RELATED"/>
    <property type="match status" value="1"/>
</dbReference>
<evidence type="ECO:0000313" key="1">
    <source>
        <dbReference type="EMBL" id="BAK02852.1"/>
    </source>
</evidence>
<dbReference type="InterPro" id="IPR012871">
    <property type="entry name" value="DUF1668_ORYSA"/>
</dbReference>
<dbReference type="Pfam" id="PF07893">
    <property type="entry name" value="DUF1668"/>
    <property type="match status" value="1"/>
</dbReference>
<organism evidence="1">
    <name type="scientific">Hordeum vulgare subsp. vulgare</name>
    <name type="common">Domesticated barley</name>
    <dbReference type="NCBI Taxonomy" id="112509"/>
    <lineage>
        <taxon>Eukaryota</taxon>
        <taxon>Viridiplantae</taxon>
        <taxon>Streptophyta</taxon>
        <taxon>Embryophyta</taxon>
        <taxon>Tracheophyta</taxon>
        <taxon>Spermatophyta</taxon>
        <taxon>Magnoliopsida</taxon>
        <taxon>Liliopsida</taxon>
        <taxon>Poales</taxon>
        <taxon>Poaceae</taxon>
        <taxon>BOP clade</taxon>
        <taxon>Pooideae</taxon>
        <taxon>Triticodae</taxon>
        <taxon>Triticeae</taxon>
        <taxon>Hordeinae</taxon>
        <taxon>Hordeum</taxon>
    </lineage>
</organism>
<dbReference type="AlphaFoldDB" id="F2E680"/>
<protein>
    <submittedName>
        <fullName evidence="1">Predicted protein</fullName>
    </submittedName>
</protein>
<dbReference type="PANTHER" id="PTHR33085:SF47">
    <property type="entry name" value="OS02G0513400 PROTEIN"/>
    <property type="match status" value="1"/>
</dbReference>
<name>F2E680_HORVV</name>
<reference evidence="1" key="1">
    <citation type="journal article" date="2011" name="Plant Physiol.">
        <title>Comprehensive sequence analysis of 24,783 barley full-length cDNAs derived from 12 clone libraries.</title>
        <authorList>
            <person name="Matsumoto T."/>
            <person name="Tanaka T."/>
            <person name="Sakai H."/>
            <person name="Amano N."/>
            <person name="Kanamori H."/>
            <person name="Kurita K."/>
            <person name="Kikuta A."/>
            <person name="Kamiya K."/>
            <person name="Yamamoto M."/>
            <person name="Ikawa H."/>
            <person name="Fujii N."/>
            <person name="Hori K."/>
            <person name="Itoh T."/>
            <person name="Sato K."/>
        </authorList>
    </citation>
    <scope>NUCLEOTIDE SEQUENCE</scope>
    <source>
        <tissue evidence="1">Shoot and root</tissue>
    </source>
</reference>
<sequence>MTARGAITYREYKLDADEIYSGGLHELPEPAAIRINSSVHGPMDFAALGTNIFVALNLRYYFDDGDAPATIVYNTKTEALGVGPRLLSGIPAFWAAMAAGEKLYALTTEVLSLQALSSAPTNNTWNLRGGDEMNWLWNSEPSLPPCSGLDVVAYALHPDGRTIFMSTASVTHCFDTSNGLWKELGDWVLPFRGQAYFDHSLDAWVGIYHKGEGYVCCCPVASRSAIAKRPPDCRMLKEKLFGHNNDKPWICGGRYMDATLTYMGYNRFCLVENILRHEKAVNSMLHVTLFSLKYDCVGELQSRLKFGHAPGHIQCPRTPCCSLMQHSGCN</sequence>
<accession>F2E680</accession>
<dbReference type="EMBL" id="AK371654">
    <property type="protein sequence ID" value="BAK02852.1"/>
    <property type="molecule type" value="mRNA"/>
</dbReference>